<evidence type="ECO:0000256" key="11">
    <source>
        <dbReference type="ARBA" id="ARBA00048830"/>
    </source>
</evidence>
<keyword evidence="10 12" id="KW-0539">Nucleus</keyword>
<feature type="binding site" evidence="14">
    <location>
        <position position="183"/>
    </location>
    <ligand>
        <name>Mg(2+)</name>
        <dbReference type="ChEBI" id="CHEBI:18420"/>
        <label>2</label>
        <note>catalytic</note>
    </ligand>
</feature>
<dbReference type="OrthoDB" id="412748at2759"/>
<comment type="cofactor">
    <cofactor evidence="14">
        <name>Mg(2+)</name>
        <dbReference type="ChEBI" id="CHEBI:18420"/>
    </cofactor>
    <text evidence="14">Binds 2 magnesium ions. Also active with manganese.</text>
</comment>
<dbReference type="InterPro" id="IPR014492">
    <property type="entry name" value="PolyA_polymerase"/>
</dbReference>
<dbReference type="Proteomes" id="UP000008068">
    <property type="component" value="Unassembled WGS sequence"/>
</dbReference>
<evidence type="ECO:0000313" key="19">
    <source>
        <dbReference type="EMBL" id="EGT55591.1"/>
    </source>
</evidence>
<dbReference type="FunFam" id="3.30.460.10:FF:000002">
    <property type="entry name" value="Poly(A) polymerase alpha, putative"/>
    <property type="match status" value="1"/>
</dbReference>
<evidence type="ECO:0000256" key="10">
    <source>
        <dbReference type="ARBA" id="ARBA00023242"/>
    </source>
</evidence>
<dbReference type="SUPFAM" id="SSF81301">
    <property type="entry name" value="Nucleotidyltransferase"/>
    <property type="match status" value="1"/>
</dbReference>
<dbReference type="GO" id="GO:1990817">
    <property type="term" value="F:poly(A) RNA polymerase activity"/>
    <property type="evidence" value="ECO:0007669"/>
    <property type="project" value="UniProtKB-UniRule"/>
</dbReference>
<evidence type="ECO:0000256" key="13">
    <source>
        <dbReference type="PIRSR" id="PIRSR018425-1"/>
    </source>
</evidence>
<accession>G0N8W6</accession>
<dbReference type="InParanoid" id="G0N8W6"/>
<keyword evidence="5 12" id="KW-0808">Transferase</keyword>
<dbReference type="GO" id="GO:0005634">
    <property type="term" value="C:nucleus"/>
    <property type="evidence" value="ECO:0007669"/>
    <property type="project" value="UniProtKB-SubCell"/>
</dbReference>
<dbReference type="STRING" id="135651.G0N8W6"/>
<dbReference type="SUPFAM" id="SSF81631">
    <property type="entry name" value="PAP/OAS1 substrate-binding domain"/>
    <property type="match status" value="1"/>
</dbReference>
<dbReference type="InterPro" id="IPR007010">
    <property type="entry name" value="PolA_pol_RNA-bd_dom"/>
</dbReference>
<dbReference type="SUPFAM" id="SSF55003">
    <property type="entry name" value="PAP/Archaeal CCA-adding enzyme, C-terminal domain"/>
    <property type="match status" value="1"/>
</dbReference>
<dbReference type="HOGENOM" id="CLU_011511_4_0_1"/>
<dbReference type="GO" id="GO:0006397">
    <property type="term" value="P:mRNA processing"/>
    <property type="evidence" value="ECO:0007669"/>
    <property type="project" value="UniProtKB-KW"/>
</dbReference>
<evidence type="ECO:0000256" key="6">
    <source>
        <dbReference type="ARBA" id="ARBA00022723"/>
    </source>
</evidence>
<dbReference type="GO" id="GO:0031123">
    <property type="term" value="P:RNA 3'-end processing"/>
    <property type="evidence" value="ECO:0007669"/>
    <property type="project" value="InterPro"/>
</dbReference>
<feature type="binding site" evidence="13">
    <location>
        <begin position="116"/>
        <end position="118"/>
    </location>
    <ligand>
        <name>ATP</name>
        <dbReference type="ChEBI" id="CHEBI:30616"/>
    </ligand>
</feature>
<dbReference type="GO" id="GO:0046872">
    <property type="term" value="F:metal ion binding"/>
    <property type="evidence" value="ECO:0007669"/>
    <property type="project" value="UniProtKB-KW"/>
</dbReference>
<feature type="domain" description="Poly(A) polymerase RNA-binding" evidence="16">
    <location>
        <begin position="387"/>
        <end position="442"/>
    </location>
</feature>
<evidence type="ECO:0000259" key="16">
    <source>
        <dbReference type="Pfam" id="PF04926"/>
    </source>
</evidence>
<sequence>MRRSIIFGFQSPFIPACVSCFNNNNMSVPVQDSTPLLGVSQPISVAHPDAKDLALTEQLIETLKEFKSYEPKEETDKRLEVLRALNRLVKEWVKNVTAIKIPSGDGANAGGKLFTFGSYRLGVHSSGADIDTLAVVPRHIDRSDFFTSFKEMLNQDPNVTELHAVEEAFVPVMKLKYSGVELDILFARLALREVPDNQELSDDQLLRNLDPESIRSLNGCRVAEQLLKLVPRQKEFCTALRAIKVWAKNHGIYSNSMGFFGGISWAILIARACQLYPNASPSKLVHRMFFIFSTWTWPHPVLLKELNQDRNDIPTLCELIWDPRHKNTDRFHLMPIITPAFPEQNSTHNVTRSTHQIIKDEIWEALEICRDIHDGRAKWSALFEEVNFFSRYKHFIALIMAAPNEEEELSYGGFLESRIRLLVQSLERNPDIILAHNDPNKHKPSKNAKFDVSPENKRITVWFIGLEFAEHAKNLDLTNEIQRFKTNVELQASSVKGIGPTCQVEIDMFYVKRNNLIQVISAADLSRGRRWKKSSLIPPPKQNGNSSNRPTVARTASTSSVPTTPTSLVAPSTPLSAASTVVTNEPDSTTNSLTPVSRKRIIQEVTSTTTEVVYVSTDIPPEKKIRDDTLDEPIVEMIVEVTNEVVQQREVVQEITALQNGNDCLNSSSGLEASEQKMEVPQSV</sequence>
<feature type="binding site" evidence="14">
    <location>
        <position position="129"/>
    </location>
    <ligand>
        <name>Mg(2+)</name>
        <dbReference type="ChEBI" id="CHEBI:18420"/>
        <label>1</label>
        <note>catalytic</note>
    </ligand>
</feature>
<feature type="domain" description="Poly(A) polymerase nucleotidyltransferase" evidence="18">
    <location>
        <begin position="38"/>
        <end position="230"/>
    </location>
</feature>
<evidence type="ECO:0000256" key="9">
    <source>
        <dbReference type="ARBA" id="ARBA00022842"/>
    </source>
</evidence>
<evidence type="ECO:0000256" key="5">
    <source>
        <dbReference type="ARBA" id="ARBA00022679"/>
    </source>
</evidence>
<comment type="similarity">
    <text evidence="3 12">Belongs to the poly(A) polymerase family.</text>
</comment>
<evidence type="ECO:0000256" key="7">
    <source>
        <dbReference type="ARBA" id="ARBA00022741"/>
    </source>
</evidence>
<evidence type="ECO:0000256" key="8">
    <source>
        <dbReference type="ARBA" id="ARBA00022840"/>
    </source>
</evidence>
<dbReference type="CDD" id="cd05402">
    <property type="entry name" value="NT_PAP_TUTase"/>
    <property type="match status" value="1"/>
</dbReference>
<dbReference type="Gene3D" id="3.30.70.590">
    <property type="entry name" value="Poly(A) polymerase predicted RNA binding domain"/>
    <property type="match status" value="1"/>
</dbReference>
<comment type="cofactor">
    <cofactor evidence="1">
        <name>Mn(2+)</name>
        <dbReference type="ChEBI" id="CHEBI:29035"/>
    </cofactor>
</comment>
<dbReference type="Gene3D" id="1.10.1410.10">
    <property type="match status" value="1"/>
</dbReference>
<gene>
    <name evidence="19" type="ORF">CAEBREN_21062</name>
</gene>
<keyword evidence="8 12" id="KW-0067">ATP-binding</keyword>
<keyword evidence="7 12" id="KW-0547">Nucleotide-binding</keyword>
<dbReference type="EMBL" id="GL379851">
    <property type="protein sequence ID" value="EGT55591.1"/>
    <property type="molecule type" value="Genomic_DNA"/>
</dbReference>
<feature type="binding site" evidence="13">
    <location>
        <position position="183"/>
    </location>
    <ligand>
        <name>ATP</name>
        <dbReference type="ChEBI" id="CHEBI:30616"/>
    </ligand>
</feature>
<evidence type="ECO:0000313" key="20">
    <source>
        <dbReference type="Proteomes" id="UP000008068"/>
    </source>
</evidence>
<comment type="catalytic activity">
    <reaction evidence="11 12">
        <text>RNA(n) + ATP = RNA(n)-3'-adenine ribonucleotide + diphosphate</text>
        <dbReference type="Rhea" id="RHEA:11332"/>
        <dbReference type="Rhea" id="RHEA-COMP:14527"/>
        <dbReference type="Rhea" id="RHEA-COMP:17347"/>
        <dbReference type="ChEBI" id="CHEBI:30616"/>
        <dbReference type="ChEBI" id="CHEBI:33019"/>
        <dbReference type="ChEBI" id="CHEBI:140395"/>
        <dbReference type="ChEBI" id="CHEBI:173115"/>
        <dbReference type="EC" id="2.7.7.19"/>
    </reaction>
</comment>
<evidence type="ECO:0000256" key="14">
    <source>
        <dbReference type="PIRSR" id="PIRSR018425-2"/>
    </source>
</evidence>
<feature type="binding site" evidence="13">
    <location>
        <position position="253"/>
    </location>
    <ligand>
        <name>ATP</name>
        <dbReference type="ChEBI" id="CHEBI:30616"/>
    </ligand>
</feature>
<organism evidence="20">
    <name type="scientific">Caenorhabditis brenneri</name>
    <name type="common">Nematode worm</name>
    <dbReference type="NCBI Taxonomy" id="135651"/>
    <lineage>
        <taxon>Eukaryota</taxon>
        <taxon>Metazoa</taxon>
        <taxon>Ecdysozoa</taxon>
        <taxon>Nematoda</taxon>
        <taxon>Chromadorea</taxon>
        <taxon>Rhabditida</taxon>
        <taxon>Rhabditina</taxon>
        <taxon>Rhabditomorpha</taxon>
        <taxon>Rhabditoidea</taxon>
        <taxon>Rhabditidae</taxon>
        <taxon>Peloderinae</taxon>
        <taxon>Caenorhabditis</taxon>
    </lineage>
</organism>
<keyword evidence="20" id="KW-1185">Reference proteome</keyword>
<feature type="region of interest" description="Disordered" evidence="15">
    <location>
        <begin position="530"/>
        <end position="572"/>
    </location>
</feature>
<evidence type="ECO:0000256" key="4">
    <source>
        <dbReference type="ARBA" id="ARBA00022664"/>
    </source>
</evidence>
<dbReference type="Gene3D" id="3.30.460.10">
    <property type="entry name" value="Beta Polymerase, domain 2"/>
    <property type="match status" value="1"/>
</dbReference>
<comment type="subcellular location">
    <subcellularLocation>
        <location evidence="2 12">Nucleus</location>
    </subcellularLocation>
</comment>
<proteinExistence type="inferred from homology"/>
<dbReference type="InterPro" id="IPR007012">
    <property type="entry name" value="PolA_pol_cen_dom"/>
</dbReference>
<feature type="binding site" evidence="14">
    <location>
        <position position="129"/>
    </location>
    <ligand>
        <name>Mg(2+)</name>
        <dbReference type="ChEBI" id="CHEBI:18420"/>
        <label>2</label>
        <note>catalytic</note>
    </ligand>
</feature>
<dbReference type="InterPro" id="IPR048840">
    <property type="entry name" value="PolA_pol_NTPase"/>
</dbReference>
<keyword evidence="4 12" id="KW-0507">mRNA processing</keyword>
<evidence type="ECO:0000256" key="1">
    <source>
        <dbReference type="ARBA" id="ARBA00001936"/>
    </source>
</evidence>
<keyword evidence="9 14" id="KW-0460">Magnesium</keyword>
<evidence type="ECO:0000259" key="18">
    <source>
        <dbReference type="Pfam" id="PF20750"/>
    </source>
</evidence>
<feature type="domain" description="Poly(A) polymerase central" evidence="17">
    <location>
        <begin position="236"/>
        <end position="385"/>
    </location>
</feature>
<dbReference type="InterPro" id="IPR011068">
    <property type="entry name" value="NuclTrfase_I-like_C"/>
</dbReference>
<dbReference type="Pfam" id="PF04926">
    <property type="entry name" value="PAP_RNA-bind"/>
    <property type="match status" value="1"/>
</dbReference>
<dbReference type="eggNOG" id="KOG2245">
    <property type="taxonomic scope" value="Eukaryota"/>
</dbReference>
<dbReference type="InterPro" id="IPR043519">
    <property type="entry name" value="NT_sf"/>
</dbReference>
<reference evidence="20" key="1">
    <citation type="submission" date="2011-07" db="EMBL/GenBank/DDBJ databases">
        <authorList>
            <consortium name="Caenorhabditis brenneri Sequencing and Analysis Consortium"/>
            <person name="Wilson R.K."/>
        </authorList>
    </citation>
    <scope>NUCLEOTIDE SEQUENCE [LARGE SCALE GENOMIC DNA]</scope>
    <source>
        <strain evidence="20">PB2801</strain>
    </source>
</reference>
<dbReference type="AlphaFoldDB" id="G0N8W6"/>
<comment type="function">
    <text evidence="12">Polymerase that creates the 3'-poly(A) tail of mRNA's.</text>
</comment>
<feature type="binding site" evidence="13">
    <location>
        <position position="244"/>
    </location>
    <ligand>
        <name>ATP</name>
        <dbReference type="ChEBI" id="CHEBI:30616"/>
    </ligand>
</feature>
<name>G0N8W6_CAEBE</name>
<evidence type="ECO:0000256" key="3">
    <source>
        <dbReference type="ARBA" id="ARBA00010912"/>
    </source>
</evidence>
<dbReference type="GO" id="GO:0005524">
    <property type="term" value="F:ATP binding"/>
    <property type="evidence" value="ECO:0007669"/>
    <property type="project" value="UniProtKB-UniRule"/>
</dbReference>
<evidence type="ECO:0000259" key="17">
    <source>
        <dbReference type="Pfam" id="PF04928"/>
    </source>
</evidence>
<dbReference type="GO" id="GO:0003723">
    <property type="term" value="F:RNA binding"/>
    <property type="evidence" value="ECO:0007669"/>
    <property type="project" value="UniProtKB-UniRule"/>
</dbReference>
<feature type="binding site" evidence="14">
    <location>
        <position position="131"/>
    </location>
    <ligand>
        <name>Mg(2+)</name>
        <dbReference type="ChEBI" id="CHEBI:18420"/>
        <label>1</label>
        <note>catalytic</note>
    </ligand>
</feature>
<dbReference type="Pfam" id="PF20750">
    <property type="entry name" value="PAP_NTPase"/>
    <property type="match status" value="1"/>
</dbReference>
<protein>
    <recommendedName>
        <fullName evidence="12">Poly(A) polymerase</fullName>
        <ecNumber evidence="12">2.7.7.19</ecNumber>
    </recommendedName>
</protein>
<dbReference type="FunCoup" id="G0N8W6">
    <property type="interactions" value="3989"/>
</dbReference>
<dbReference type="FunFam" id="1.10.1410.10:FF:000001">
    <property type="entry name" value="Putative poly(A) polymerase gamma"/>
    <property type="match status" value="1"/>
</dbReference>
<dbReference type="PANTHER" id="PTHR10682:SF10">
    <property type="entry name" value="POLYNUCLEOTIDE ADENYLYLTRANSFERASE"/>
    <property type="match status" value="1"/>
</dbReference>
<feature type="compositionally biased region" description="Low complexity" evidence="15">
    <location>
        <begin position="549"/>
        <end position="572"/>
    </location>
</feature>
<dbReference type="Pfam" id="PF04928">
    <property type="entry name" value="PAP_central"/>
    <property type="match status" value="1"/>
</dbReference>
<evidence type="ECO:0000256" key="12">
    <source>
        <dbReference type="PIRNR" id="PIRNR018425"/>
    </source>
</evidence>
<feature type="binding site" evidence="13">
    <location>
        <begin position="129"/>
        <end position="131"/>
    </location>
    <ligand>
        <name>ATP</name>
        <dbReference type="ChEBI" id="CHEBI:30616"/>
    </ligand>
</feature>
<dbReference type="FunFam" id="3.30.70.590:FF:000004">
    <property type="entry name" value="Poly(A) polymerase gamma"/>
    <property type="match status" value="1"/>
</dbReference>
<feature type="binding site" evidence="14">
    <location>
        <position position="131"/>
    </location>
    <ligand>
        <name>Mg(2+)</name>
        <dbReference type="ChEBI" id="CHEBI:18420"/>
        <label>2</label>
        <note>catalytic</note>
    </ligand>
</feature>
<evidence type="ECO:0000256" key="15">
    <source>
        <dbReference type="SAM" id="MobiDB-lite"/>
    </source>
</evidence>
<dbReference type="PIRSF" id="PIRSF018425">
    <property type="entry name" value="PolyA_polymerase"/>
    <property type="match status" value="1"/>
</dbReference>
<evidence type="ECO:0000256" key="2">
    <source>
        <dbReference type="ARBA" id="ARBA00004123"/>
    </source>
</evidence>
<dbReference type="EC" id="2.7.7.19" evidence="12"/>
<dbReference type="OMA" id="SKANWSA"/>
<dbReference type="PANTHER" id="PTHR10682">
    <property type="entry name" value="POLY A POLYMERASE"/>
    <property type="match status" value="1"/>
</dbReference>
<keyword evidence="6 14" id="KW-0479">Metal-binding</keyword>